<feature type="transmembrane region" description="Helical" evidence="8">
    <location>
        <begin position="586"/>
        <end position="607"/>
    </location>
</feature>
<evidence type="ECO:0000256" key="2">
    <source>
        <dbReference type="ARBA" id="ARBA00022676"/>
    </source>
</evidence>
<evidence type="ECO:0000256" key="1">
    <source>
        <dbReference type="ARBA" id="ARBA00004141"/>
    </source>
</evidence>
<evidence type="ECO:0000256" key="7">
    <source>
        <dbReference type="SAM" id="MobiDB-lite"/>
    </source>
</evidence>
<feature type="transmembrane region" description="Helical" evidence="8">
    <location>
        <begin position="545"/>
        <end position="566"/>
    </location>
</feature>
<comment type="subcellular location">
    <subcellularLocation>
        <location evidence="1">Membrane</location>
        <topology evidence="1">Multi-pass membrane protein</topology>
    </subcellularLocation>
</comment>
<dbReference type="InterPro" id="IPR003919">
    <property type="entry name" value="Cell_synth_A"/>
</dbReference>
<evidence type="ECO:0000256" key="4">
    <source>
        <dbReference type="ARBA" id="ARBA00022692"/>
    </source>
</evidence>
<dbReference type="AlphaFoldDB" id="A0A4D9D826"/>
<evidence type="ECO:0000256" key="5">
    <source>
        <dbReference type="ARBA" id="ARBA00022989"/>
    </source>
</evidence>
<dbReference type="SUPFAM" id="SSF53448">
    <property type="entry name" value="Nucleotide-diphospho-sugar transferases"/>
    <property type="match status" value="1"/>
</dbReference>
<dbReference type="EMBL" id="SDOX01000008">
    <property type="protein sequence ID" value="TFJ86527.1"/>
    <property type="molecule type" value="Genomic_DNA"/>
</dbReference>
<keyword evidence="3" id="KW-0808">Transferase</keyword>
<name>A0A4D9D826_9STRA</name>
<keyword evidence="4 8" id="KW-0812">Transmembrane</keyword>
<dbReference type="GO" id="GO:0016759">
    <property type="term" value="F:cellulose synthase activity"/>
    <property type="evidence" value="ECO:0007669"/>
    <property type="project" value="InterPro"/>
</dbReference>
<dbReference type="GO" id="GO:0006011">
    <property type="term" value="P:UDP-alpha-D-glucose metabolic process"/>
    <property type="evidence" value="ECO:0007669"/>
    <property type="project" value="InterPro"/>
</dbReference>
<dbReference type="InterPro" id="IPR029044">
    <property type="entry name" value="Nucleotide-diphossugar_trans"/>
</dbReference>
<feature type="region of interest" description="Disordered" evidence="7">
    <location>
        <begin position="42"/>
        <end position="71"/>
    </location>
</feature>
<organism evidence="9 10">
    <name type="scientific">Nannochloropsis salina CCMP1776</name>
    <dbReference type="NCBI Taxonomy" id="1027361"/>
    <lineage>
        <taxon>Eukaryota</taxon>
        <taxon>Sar</taxon>
        <taxon>Stramenopiles</taxon>
        <taxon>Ochrophyta</taxon>
        <taxon>Eustigmatophyceae</taxon>
        <taxon>Eustigmatales</taxon>
        <taxon>Monodopsidaceae</taxon>
        <taxon>Microchloropsis</taxon>
        <taxon>Microchloropsis salina</taxon>
    </lineage>
</organism>
<accession>A0A4D9D826</accession>
<dbReference type="Proteomes" id="UP000355283">
    <property type="component" value="Unassembled WGS sequence"/>
</dbReference>
<keyword evidence="10" id="KW-1185">Reference proteome</keyword>
<reference evidence="9 10" key="1">
    <citation type="submission" date="2019-01" db="EMBL/GenBank/DDBJ databases">
        <title>Nuclear Genome Assembly of the Microalgal Biofuel strain Nannochloropsis salina CCMP1776.</title>
        <authorList>
            <person name="Hovde B."/>
        </authorList>
    </citation>
    <scope>NUCLEOTIDE SEQUENCE [LARGE SCALE GENOMIC DNA]</scope>
    <source>
        <strain evidence="9 10">CCMP1776</strain>
    </source>
</reference>
<dbReference type="CDD" id="cd06421">
    <property type="entry name" value="CESA_CelA_like"/>
    <property type="match status" value="1"/>
</dbReference>
<feature type="transmembrane region" description="Helical" evidence="8">
    <location>
        <begin position="507"/>
        <end position="524"/>
    </location>
</feature>
<keyword evidence="5 8" id="KW-1133">Transmembrane helix</keyword>
<dbReference type="OrthoDB" id="72851at2759"/>
<evidence type="ECO:0000256" key="3">
    <source>
        <dbReference type="ARBA" id="ARBA00022679"/>
    </source>
</evidence>
<protein>
    <recommendedName>
        <fullName evidence="11">Glycosyltransferase 2-like domain-containing protein</fullName>
    </recommendedName>
</protein>
<evidence type="ECO:0000256" key="8">
    <source>
        <dbReference type="SAM" id="Phobius"/>
    </source>
</evidence>
<gene>
    <name evidence="9" type="ORF">NSK_002184</name>
</gene>
<evidence type="ECO:0000313" key="10">
    <source>
        <dbReference type="Proteomes" id="UP000355283"/>
    </source>
</evidence>
<proteinExistence type="predicted"/>
<evidence type="ECO:0008006" key="11">
    <source>
        <dbReference type="Google" id="ProtNLM"/>
    </source>
</evidence>
<feature type="transmembrane region" description="Helical" evidence="8">
    <location>
        <begin position="156"/>
        <end position="181"/>
    </location>
</feature>
<evidence type="ECO:0000256" key="6">
    <source>
        <dbReference type="ARBA" id="ARBA00023136"/>
    </source>
</evidence>
<sequence length="677" mass="75566">MDTAHDSNSYSSTTSRNDVAAAGTPVGAIPFPAGGFSAPAGSAISSGATSPDASVSPMTSTSPVSSTTSASKRLIIPPSPAMAVEMGVLEDHNHSDTSSATGSISQPELDVNFNAAVYHTLKQKIFERTFVVAAQLAQLAYLTWRWYYFIVTPSTLYVSLPFIIAETMIVLGGSFITYFLVWNQCKRPKLRLIDLKVERQELPTVDVMIPCYNEPVEIVRETTLAALAMDYPKEKLSIVVCDDGNSAAMRALIAQLRADMGGSKATLRYIARKKIPGVPHHAKAGNINNALMNEGTSGDFIVIFDCDMICRPEFLQCVLPHFYKLEEDALVIDEEVAMVQTPQSFVNVPEDDPLGQQYRYFYGPVLHGWDSVGTTPCCGTNVTFSRKALMSVGGFTYGSITEDFLTSMTLHSHGFRTKYIHEYLAKGLSPESVHDFMKQRFRWAAGGLEIFVRHNALFKRGLRPVQKFLYFWAGFNTCLAIPMIYLIYCPIIYLLGQSSVQIATFDTVQYFIFFLPYMFLQVCCMNISYRDVPKIYLRRSLQESVFMLFCYARAVITVVVGFKLGFKVTSKDAEASEFRKSFNWCIPYLIYYFLGSMSVGFGVLNMYRAYQAPDHDPMSMMALCVSLFWICFIMWQMWPPIGYLLRCLDPQPAVEKVVADDAAPSSRQSAIVPVLAQ</sequence>
<dbReference type="GO" id="GO:0016020">
    <property type="term" value="C:membrane"/>
    <property type="evidence" value="ECO:0007669"/>
    <property type="project" value="UniProtKB-SubCell"/>
</dbReference>
<feature type="transmembrane region" description="Helical" evidence="8">
    <location>
        <begin position="469"/>
        <end position="495"/>
    </location>
</feature>
<dbReference type="Pfam" id="PF13641">
    <property type="entry name" value="Glyco_tranf_2_3"/>
    <property type="match status" value="1"/>
</dbReference>
<feature type="transmembrane region" description="Helical" evidence="8">
    <location>
        <begin position="130"/>
        <end position="150"/>
    </location>
</feature>
<dbReference type="InterPro" id="IPR050321">
    <property type="entry name" value="Glycosyltr_2/OpgH_subfam"/>
</dbReference>
<comment type="caution">
    <text evidence="9">The sequence shown here is derived from an EMBL/GenBank/DDBJ whole genome shotgun (WGS) entry which is preliminary data.</text>
</comment>
<dbReference type="Gene3D" id="3.90.550.10">
    <property type="entry name" value="Spore Coat Polysaccharide Biosynthesis Protein SpsA, Chain A"/>
    <property type="match status" value="1"/>
</dbReference>
<feature type="transmembrane region" description="Helical" evidence="8">
    <location>
        <begin position="619"/>
        <end position="638"/>
    </location>
</feature>
<evidence type="ECO:0000313" key="9">
    <source>
        <dbReference type="EMBL" id="TFJ86527.1"/>
    </source>
</evidence>
<keyword evidence="6 8" id="KW-0472">Membrane</keyword>
<dbReference type="GO" id="GO:0035438">
    <property type="term" value="F:cyclic-di-GMP binding"/>
    <property type="evidence" value="ECO:0007669"/>
    <property type="project" value="InterPro"/>
</dbReference>
<dbReference type="PRINTS" id="PR01439">
    <property type="entry name" value="CELLSNTHASEA"/>
</dbReference>
<dbReference type="PANTHER" id="PTHR43867:SF2">
    <property type="entry name" value="CELLULOSE SYNTHASE CATALYTIC SUBUNIT A [UDP-FORMING]"/>
    <property type="match status" value="1"/>
</dbReference>
<keyword evidence="2" id="KW-0328">Glycosyltransferase</keyword>
<dbReference type="PANTHER" id="PTHR43867">
    <property type="entry name" value="CELLULOSE SYNTHASE CATALYTIC SUBUNIT A [UDP-FORMING]"/>
    <property type="match status" value="1"/>
</dbReference>